<accession>A0A4Q4ZCH7</accession>
<dbReference type="GO" id="GO:0022857">
    <property type="term" value="F:transmembrane transporter activity"/>
    <property type="evidence" value="ECO:0007669"/>
    <property type="project" value="InterPro"/>
</dbReference>
<evidence type="ECO:0000259" key="8">
    <source>
        <dbReference type="PROSITE" id="PS50850"/>
    </source>
</evidence>
<keyword evidence="6 7" id="KW-0472">Membrane</keyword>
<evidence type="ECO:0000313" key="9">
    <source>
        <dbReference type="EMBL" id="RYP85398.1"/>
    </source>
</evidence>
<evidence type="ECO:0000256" key="5">
    <source>
        <dbReference type="ARBA" id="ARBA00022989"/>
    </source>
</evidence>
<gene>
    <name evidence="9" type="ORF">EKO23_12600</name>
</gene>
<protein>
    <submittedName>
        <fullName evidence="9">MFS transporter</fullName>
    </submittedName>
</protein>
<feature type="transmembrane region" description="Helical" evidence="7">
    <location>
        <begin position="354"/>
        <end position="374"/>
    </location>
</feature>
<sequence length="396" mass="41033">MIAIPWFVLTSTRSATMTGLVAAAEMAPLVLLQFLSGPFIDRLGARRVALFCDWASALVVGTIPLLHELGLLTIPALVGLVALAGALRGPGDAARHAMLPLLVEHAHLPTERVTGLAGAVERSASLVGAAVAGAVVAAVGGADALVVDAGSFLLSAVVLGITTRGLSPARPEPEEDAHEVASSYVRELRDGWRFMRRDPVLMGIGVMVAVTNLLDQAWSVVLVPVWAKESGYGVAAVGLLAATFGASAVVGSVLAAAWAERLPRYRTYLVAFLMCGAPRFVMLALDAPLWSILLVAVVGGCASGFLNPVLGAVLFERTPPDLMGRVSAMNIAMSWSLIPLGGILGGVAVSTAGLVPALLLVGAAYLVTTMAPAVQPRWKEMDHRPAREPAGEPTSV</sequence>
<keyword evidence="2" id="KW-0813">Transport</keyword>
<dbReference type="CDD" id="cd06173">
    <property type="entry name" value="MFS_MefA_like"/>
    <property type="match status" value="1"/>
</dbReference>
<dbReference type="Pfam" id="PF05977">
    <property type="entry name" value="MFS_3"/>
    <property type="match status" value="1"/>
</dbReference>
<reference evidence="9 10" key="1">
    <citation type="submission" date="2019-01" db="EMBL/GenBank/DDBJ databases">
        <title>Nocardioides guangzhouensis sp. nov., an actinobacterium isolated from soil.</title>
        <authorList>
            <person name="Fu Y."/>
            <person name="Cai Y."/>
            <person name="Lin Z."/>
            <person name="Chen P."/>
        </authorList>
    </citation>
    <scope>NUCLEOTIDE SEQUENCE [LARGE SCALE GENOMIC DNA]</scope>
    <source>
        <strain evidence="9 10">130</strain>
    </source>
</reference>
<evidence type="ECO:0000256" key="3">
    <source>
        <dbReference type="ARBA" id="ARBA00022475"/>
    </source>
</evidence>
<feature type="transmembrane region" description="Helical" evidence="7">
    <location>
        <begin position="232"/>
        <end position="256"/>
    </location>
</feature>
<feature type="transmembrane region" description="Helical" evidence="7">
    <location>
        <begin position="200"/>
        <end position="226"/>
    </location>
</feature>
<keyword evidence="10" id="KW-1185">Reference proteome</keyword>
<comment type="caution">
    <text evidence="9">The sequence shown here is derived from an EMBL/GenBank/DDBJ whole genome shotgun (WGS) entry which is preliminary data.</text>
</comment>
<feature type="transmembrane region" description="Helical" evidence="7">
    <location>
        <begin position="268"/>
        <end position="285"/>
    </location>
</feature>
<evidence type="ECO:0000256" key="2">
    <source>
        <dbReference type="ARBA" id="ARBA00022448"/>
    </source>
</evidence>
<dbReference type="SUPFAM" id="SSF103473">
    <property type="entry name" value="MFS general substrate transporter"/>
    <property type="match status" value="1"/>
</dbReference>
<evidence type="ECO:0000256" key="4">
    <source>
        <dbReference type="ARBA" id="ARBA00022692"/>
    </source>
</evidence>
<dbReference type="InterPro" id="IPR010290">
    <property type="entry name" value="TM_effector"/>
</dbReference>
<dbReference type="EMBL" id="SDKM01000017">
    <property type="protein sequence ID" value="RYP85398.1"/>
    <property type="molecule type" value="Genomic_DNA"/>
</dbReference>
<evidence type="ECO:0000256" key="7">
    <source>
        <dbReference type="SAM" id="Phobius"/>
    </source>
</evidence>
<proteinExistence type="predicted"/>
<name>A0A4Q4ZCH7_9ACTN</name>
<dbReference type="GO" id="GO:0005886">
    <property type="term" value="C:plasma membrane"/>
    <property type="evidence" value="ECO:0007669"/>
    <property type="project" value="UniProtKB-SubCell"/>
</dbReference>
<feature type="transmembrane region" description="Helical" evidence="7">
    <location>
        <begin position="15"/>
        <end position="36"/>
    </location>
</feature>
<evidence type="ECO:0000256" key="6">
    <source>
        <dbReference type="ARBA" id="ARBA00023136"/>
    </source>
</evidence>
<dbReference type="PANTHER" id="PTHR23513:SF9">
    <property type="entry name" value="ENTEROBACTIN EXPORTER ENTS"/>
    <property type="match status" value="1"/>
</dbReference>
<keyword evidence="4 7" id="KW-0812">Transmembrane</keyword>
<dbReference type="PROSITE" id="PS50850">
    <property type="entry name" value="MFS"/>
    <property type="match status" value="1"/>
</dbReference>
<evidence type="ECO:0000313" key="10">
    <source>
        <dbReference type="Proteomes" id="UP000295198"/>
    </source>
</evidence>
<organism evidence="9 10">
    <name type="scientific">Nocardioides guangzhouensis</name>
    <dbReference type="NCBI Taxonomy" id="2497878"/>
    <lineage>
        <taxon>Bacteria</taxon>
        <taxon>Bacillati</taxon>
        <taxon>Actinomycetota</taxon>
        <taxon>Actinomycetes</taxon>
        <taxon>Propionibacteriales</taxon>
        <taxon>Nocardioidaceae</taxon>
        <taxon>Nocardioides</taxon>
    </lineage>
</organism>
<dbReference type="Proteomes" id="UP000295198">
    <property type="component" value="Unassembled WGS sequence"/>
</dbReference>
<feature type="transmembrane region" description="Helical" evidence="7">
    <location>
        <begin position="327"/>
        <end position="348"/>
    </location>
</feature>
<feature type="transmembrane region" description="Helical" evidence="7">
    <location>
        <begin position="291"/>
        <end position="315"/>
    </location>
</feature>
<dbReference type="InterPro" id="IPR020846">
    <property type="entry name" value="MFS_dom"/>
</dbReference>
<feature type="domain" description="Major facilitator superfamily (MFS) profile" evidence="8">
    <location>
        <begin position="1"/>
        <end position="380"/>
    </location>
</feature>
<comment type="subcellular location">
    <subcellularLocation>
        <location evidence="1">Cell inner membrane</location>
        <topology evidence="1">Multi-pass membrane protein</topology>
    </subcellularLocation>
</comment>
<dbReference type="OrthoDB" id="9793136at2"/>
<dbReference type="InterPro" id="IPR036259">
    <property type="entry name" value="MFS_trans_sf"/>
</dbReference>
<keyword evidence="5 7" id="KW-1133">Transmembrane helix</keyword>
<keyword evidence="3" id="KW-1003">Cell membrane</keyword>
<dbReference type="AlphaFoldDB" id="A0A4Q4ZCH7"/>
<dbReference type="PANTHER" id="PTHR23513">
    <property type="entry name" value="INTEGRAL MEMBRANE EFFLUX PROTEIN-RELATED"/>
    <property type="match status" value="1"/>
</dbReference>
<evidence type="ECO:0000256" key="1">
    <source>
        <dbReference type="ARBA" id="ARBA00004429"/>
    </source>
</evidence>
<dbReference type="Gene3D" id="1.20.1250.20">
    <property type="entry name" value="MFS general substrate transporter like domains"/>
    <property type="match status" value="1"/>
</dbReference>